<dbReference type="AlphaFoldDB" id="A0A1Y5HZI1"/>
<comment type="caution">
    <text evidence="1">The sequence shown here is derived from an EMBL/GenBank/DDBJ whole genome shotgun (WGS) entry which is preliminary data.</text>
</comment>
<dbReference type="Pfam" id="PF02082">
    <property type="entry name" value="Rrf2"/>
    <property type="match status" value="1"/>
</dbReference>
<dbReference type="InterPro" id="IPR036390">
    <property type="entry name" value="WH_DNA-bd_sf"/>
</dbReference>
<dbReference type="NCBIfam" id="TIGR00738">
    <property type="entry name" value="rrf2_super"/>
    <property type="match status" value="1"/>
</dbReference>
<dbReference type="InterPro" id="IPR036388">
    <property type="entry name" value="WH-like_DNA-bd_sf"/>
</dbReference>
<reference evidence="2" key="1">
    <citation type="journal article" date="2017" name="Proc. Natl. Acad. Sci. U.S.A.">
        <title>Simulation of Deepwater Horizon oil plume reveals substrate specialization within a complex community of hydrocarbon degraders.</title>
        <authorList>
            <person name="Hu P."/>
            <person name="Dubinsky E.A."/>
            <person name="Probst A.J."/>
            <person name="Wang J."/>
            <person name="Sieber C.M.K."/>
            <person name="Tom L.M."/>
            <person name="Gardinali P."/>
            <person name="Banfield J.F."/>
            <person name="Atlas R.M."/>
            <person name="Andersen G.L."/>
        </authorList>
    </citation>
    <scope>NUCLEOTIDE SEQUENCE [LARGE SCALE GENOMIC DNA]</scope>
</reference>
<dbReference type="Proteomes" id="UP000227088">
    <property type="component" value="Unassembled WGS sequence"/>
</dbReference>
<evidence type="ECO:0000313" key="1">
    <source>
        <dbReference type="EMBL" id="OUS40205.1"/>
    </source>
</evidence>
<dbReference type="PROSITE" id="PS51197">
    <property type="entry name" value="HTH_RRF2_2"/>
    <property type="match status" value="1"/>
</dbReference>
<dbReference type="PANTHER" id="PTHR33221">
    <property type="entry name" value="WINGED HELIX-TURN-HELIX TRANSCRIPTIONAL REGULATOR, RRF2 FAMILY"/>
    <property type="match status" value="1"/>
</dbReference>
<dbReference type="GO" id="GO:0005829">
    <property type="term" value="C:cytosol"/>
    <property type="evidence" value="ECO:0007669"/>
    <property type="project" value="TreeGrafter"/>
</dbReference>
<evidence type="ECO:0000313" key="2">
    <source>
        <dbReference type="Proteomes" id="UP000227088"/>
    </source>
</evidence>
<dbReference type="GO" id="GO:0003700">
    <property type="term" value="F:DNA-binding transcription factor activity"/>
    <property type="evidence" value="ECO:0007669"/>
    <property type="project" value="TreeGrafter"/>
</dbReference>
<dbReference type="InterPro" id="IPR000944">
    <property type="entry name" value="Tscrpt_reg_Rrf2"/>
</dbReference>
<dbReference type="NCBIfam" id="TIGR02944">
    <property type="entry name" value="suf_reg_Xantho"/>
    <property type="match status" value="1"/>
</dbReference>
<proteinExistence type="predicted"/>
<protein>
    <submittedName>
        <fullName evidence="1">SUF system Fe-S cluster assembly regulator</fullName>
    </submittedName>
</protein>
<dbReference type="EMBL" id="MABE01000413">
    <property type="protein sequence ID" value="OUS40205.1"/>
    <property type="molecule type" value="Genomic_DNA"/>
</dbReference>
<sequence>MLRIGKLTDYGLVVLNQLALAGAVKLSTDDIAQATGLTVATVRKVMKAIVDAGLVIAQRGSKGGYRIALAPAQISVLDVVQAFEGPISLTECSADDNHCEITESCSLASNWAGINDLLLRVLGNITLDDIRNPDVQDTLHHQIVDQLQRIQLVNL</sequence>
<name>A0A1Y5HZI1_OLEAN</name>
<organism evidence="1 2">
    <name type="scientific">Oleispira antarctica</name>
    <dbReference type="NCBI Taxonomy" id="188908"/>
    <lineage>
        <taxon>Bacteria</taxon>
        <taxon>Pseudomonadati</taxon>
        <taxon>Pseudomonadota</taxon>
        <taxon>Gammaproteobacteria</taxon>
        <taxon>Oceanospirillales</taxon>
        <taxon>Oceanospirillaceae</taxon>
        <taxon>Oleispira</taxon>
    </lineage>
</organism>
<dbReference type="PANTHER" id="PTHR33221:SF2">
    <property type="entry name" value="TRANSCRIPTIONAL REGULATOR"/>
    <property type="match status" value="1"/>
</dbReference>
<dbReference type="Gene3D" id="1.10.10.10">
    <property type="entry name" value="Winged helix-like DNA-binding domain superfamily/Winged helix DNA-binding domain"/>
    <property type="match status" value="1"/>
</dbReference>
<dbReference type="InterPro" id="IPR014290">
    <property type="entry name" value="SUF_FeS_clus_asmbl_reg"/>
</dbReference>
<gene>
    <name evidence="1" type="ORF">A9R00_07200</name>
</gene>
<accession>A0A1Y5HZI1</accession>
<dbReference type="SUPFAM" id="SSF46785">
    <property type="entry name" value="Winged helix' DNA-binding domain"/>
    <property type="match status" value="1"/>
</dbReference>